<dbReference type="AlphaFoldDB" id="A0A069D1D7"/>
<evidence type="ECO:0000313" key="5">
    <source>
        <dbReference type="EMBL" id="GAK31171.1"/>
    </source>
</evidence>
<dbReference type="InterPro" id="IPR013196">
    <property type="entry name" value="HTH_11"/>
</dbReference>
<keyword evidence="6" id="KW-1185">Reference proteome</keyword>
<dbReference type="InterPro" id="IPR050661">
    <property type="entry name" value="BglG_antiterminators"/>
</dbReference>
<gene>
    <name evidence="5" type="ORF">WOSG25_080030</name>
</gene>
<dbReference type="OrthoDB" id="2365732at2"/>
<dbReference type="InterPro" id="IPR036388">
    <property type="entry name" value="WH-like_DNA-bd_sf"/>
</dbReference>
<dbReference type="eggNOG" id="COG3711">
    <property type="taxonomic scope" value="Bacteria"/>
</dbReference>
<dbReference type="Gene3D" id="1.10.10.10">
    <property type="entry name" value="Winged helix-like DNA-binding domain superfamily/Winged helix DNA-binding domain"/>
    <property type="match status" value="1"/>
</dbReference>
<feature type="domain" description="Helix-turn-helix type 11" evidence="4">
    <location>
        <begin position="24"/>
        <end position="61"/>
    </location>
</feature>
<dbReference type="RefSeq" id="WP_027699185.1">
    <property type="nucleotide sequence ID" value="NZ_DF820491.1"/>
</dbReference>
<reference evidence="6" key="1">
    <citation type="journal article" date="2014" name="Genome Announc.">
        <title>Draft genome sequence of Weissella oryzae SG25T, isolated from fermented rice grains.</title>
        <authorList>
            <person name="Tanizawa Y."/>
            <person name="Fujisawa T."/>
            <person name="Mochizuki T."/>
            <person name="Kaminuma E."/>
            <person name="Suzuki Y."/>
            <person name="Nakamura Y."/>
            <person name="Tohno M."/>
        </authorList>
    </citation>
    <scope>NUCLEOTIDE SEQUENCE [LARGE SCALE GENOMIC DNA]</scope>
    <source>
        <strain evidence="6">DSM 25784 / JCM 18191 / LMG 30913 / SG25</strain>
    </source>
</reference>
<evidence type="ECO:0000256" key="2">
    <source>
        <dbReference type="ARBA" id="ARBA00023163"/>
    </source>
</evidence>
<organism evidence="5 6">
    <name type="scientific">Weissella oryzae (strain DSM 25784 / JCM 18191 / LMG 30913 / SG25)</name>
    <dbReference type="NCBI Taxonomy" id="1329250"/>
    <lineage>
        <taxon>Bacteria</taxon>
        <taxon>Bacillati</taxon>
        <taxon>Bacillota</taxon>
        <taxon>Bacilli</taxon>
        <taxon>Lactobacillales</taxon>
        <taxon>Lactobacillaceae</taxon>
        <taxon>Weissella</taxon>
    </lineage>
</organism>
<dbReference type="Proteomes" id="UP000030643">
    <property type="component" value="Unassembled WGS sequence"/>
</dbReference>
<dbReference type="InterPro" id="IPR007737">
    <property type="entry name" value="Mga_HTH"/>
</dbReference>
<proteinExistence type="predicted"/>
<dbReference type="PANTHER" id="PTHR30185">
    <property type="entry name" value="CRYPTIC BETA-GLUCOSIDE BGL OPERON ANTITERMINATOR"/>
    <property type="match status" value="1"/>
</dbReference>
<dbReference type="STRING" id="1329250.WOSG25_080030"/>
<evidence type="ECO:0000259" key="3">
    <source>
        <dbReference type="Pfam" id="PF05043"/>
    </source>
</evidence>
<dbReference type="Pfam" id="PF05043">
    <property type="entry name" value="Mga"/>
    <property type="match status" value="1"/>
</dbReference>
<evidence type="ECO:0000256" key="1">
    <source>
        <dbReference type="ARBA" id="ARBA00023015"/>
    </source>
</evidence>
<feature type="domain" description="Mga helix-turn-helix" evidence="3">
    <location>
        <begin position="89"/>
        <end position="172"/>
    </location>
</feature>
<sequence>MLEELNENFGSELYDRDSRSMTNICRIIFDYQNPISINSLMEKTKLTRQTIYKYIHEINQIYRNIGHANEIISNVNGQYYFKGNSFDYAELFLRIISNTVLTKLAIALINNPSVDFKEFCFENFISQSTVRRLITNINNRINTFNLAITIKNNSISVVGSENKIRYVFASYFWRTFRGLYWPFTAVDKDNIINLIDTLGKKLHFTIKSGQKIELAYIFAVNICRAKNNHSIGHITPFDSFLVTKLFSQLADNFEQVSKEFFAIAEIDIRFIFLWLSTLPQFYSITDTKTLFLQTLKDKKIRNESTKFIEIITKADPESLKLIPTQYNQLLLDLICGRLSVELFGNLPFTVSDLNLNKYTNILAPSYIKRISMIILKTHPSIKTSDIKALAIRYGWALALFMPIHKFERTINIYLDTDILIDLESQMKNQLRNILCNFFNIEIETDINRLNQADLILTTSLLTDYLPLSTPKIQIHPQLSSKELNVIIKFCEDLIKV</sequence>
<evidence type="ECO:0008006" key="7">
    <source>
        <dbReference type="Google" id="ProtNLM"/>
    </source>
</evidence>
<dbReference type="Pfam" id="PF08279">
    <property type="entry name" value="HTH_11"/>
    <property type="match status" value="1"/>
</dbReference>
<dbReference type="EMBL" id="DF820491">
    <property type="protein sequence ID" value="GAK31171.1"/>
    <property type="molecule type" value="Genomic_DNA"/>
</dbReference>
<evidence type="ECO:0000259" key="4">
    <source>
        <dbReference type="Pfam" id="PF08279"/>
    </source>
</evidence>
<name>A0A069D1D7_WEIOS</name>
<keyword evidence="2" id="KW-0804">Transcription</keyword>
<accession>A0A069D1D7</accession>
<protein>
    <recommendedName>
        <fullName evidence="7">Mga helix-turn-helix domain-containing protein</fullName>
    </recommendedName>
</protein>
<evidence type="ECO:0000313" key="6">
    <source>
        <dbReference type="Proteomes" id="UP000030643"/>
    </source>
</evidence>
<dbReference type="PANTHER" id="PTHR30185:SF18">
    <property type="entry name" value="TRANSCRIPTIONAL REGULATOR MTLR"/>
    <property type="match status" value="1"/>
</dbReference>
<keyword evidence="1" id="KW-0805">Transcription regulation</keyword>